<evidence type="ECO:0000259" key="4">
    <source>
        <dbReference type="PROSITE" id="PS50072"/>
    </source>
</evidence>
<evidence type="ECO:0000313" key="5">
    <source>
        <dbReference type="EMBL" id="WDI33222.1"/>
    </source>
</evidence>
<dbReference type="Proteomes" id="UP001214043">
    <property type="component" value="Chromosome"/>
</dbReference>
<dbReference type="GO" id="GO:0003755">
    <property type="term" value="F:peptidyl-prolyl cis-trans isomerase activity"/>
    <property type="evidence" value="ECO:0007669"/>
    <property type="project" value="UniProtKB-UniRule"/>
</dbReference>
<dbReference type="PANTHER" id="PTHR43246">
    <property type="entry name" value="PEPTIDYL-PROLYL CIS-TRANS ISOMERASE CYP38, CHLOROPLASTIC"/>
    <property type="match status" value="1"/>
</dbReference>
<feature type="chain" id="PRO_5041775960" description="Peptidyl-prolyl cis-trans isomerase" evidence="3">
    <location>
        <begin position="23"/>
        <end position="197"/>
    </location>
</feature>
<dbReference type="InterPro" id="IPR002130">
    <property type="entry name" value="Cyclophilin-type_PPIase_dom"/>
</dbReference>
<gene>
    <name evidence="5" type="ORF">PUV54_08435</name>
</gene>
<keyword evidence="3" id="KW-0732">Signal</keyword>
<comment type="function">
    <text evidence="3">PPIases accelerate the folding of proteins. It catalyzes the cis-trans isomerization of proline imidic peptide bonds in oligopeptides.</text>
</comment>
<comment type="similarity">
    <text evidence="3">Belongs to the cyclophilin-type PPIase family.</text>
</comment>
<dbReference type="Gene3D" id="2.40.100.10">
    <property type="entry name" value="Cyclophilin-like"/>
    <property type="match status" value="1"/>
</dbReference>
<dbReference type="RefSeq" id="WP_274495193.1">
    <property type="nucleotide sequence ID" value="NZ_CP118166.1"/>
</dbReference>
<evidence type="ECO:0000256" key="3">
    <source>
        <dbReference type="RuleBase" id="RU363019"/>
    </source>
</evidence>
<name>A0AAF0CIU4_9PROT</name>
<dbReference type="SUPFAM" id="SSF50891">
    <property type="entry name" value="Cyclophilin-like"/>
    <property type="match status" value="1"/>
</dbReference>
<dbReference type="PRINTS" id="PR00153">
    <property type="entry name" value="CSAPPISMRASE"/>
</dbReference>
<keyword evidence="1 3" id="KW-0697">Rotamase</keyword>
<evidence type="ECO:0000256" key="1">
    <source>
        <dbReference type="ARBA" id="ARBA00023110"/>
    </source>
</evidence>
<dbReference type="KEGG" id="hfl:PUV54_08435"/>
<accession>A0AAF0CIU4</accession>
<evidence type="ECO:0000313" key="6">
    <source>
        <dbReference type="Proteomes" id="UP001214043"/>
    </source>
</evidence>
<keyword evidence="6" id="KW-1185">Reference proteome</keyword>
<comment type="catalytic activity">
    <reaction evidence="3">
        <text>[protein]-peptidylproline (omega=180) = [protein]-peptidylproline (omega=0)</text>
        <dbReference type="Rhea" id="RHEA:16237"/>
        <dbReference type="Rhea" id="RHEA-COMP:10747"/>
        <dbReference type="Rhea" id="RHEA-COMP:10748"/>
        <dbReference type="ChEBI" id="CHEBI:83833"/>
        <dbReference type="ChEBI" id="CHEBI:83834"/>
        <dbReference type="EC" id="5.2.1.8"/>
    </reaction>
</comment>
<dbReference type="InterPro" id="IPR029000">
    <property type="entry name" value="Cyclophilin-like_dom_sf"/>
</dbReference>
<feature type="signal peptide" evidence="3">
    <location>
        <begin position="1"/>
        <end position="22"/>
    </location>
</feature>
<dbReference type="EMBL" id="CP118166">
    <property type="protein sequence ID" value="WDI33222.1"/>
    <property type="molecule type" value="Genomic_DNA"/>
</dbReference>
<dbReference type="PROSITE" id="PS50072">
    <property type="entry name" value="CSA_PPIASE_2"/>
    <property type="match status" value="1"/>
</dbReference>
<proteinExistence type="inferred from homology"/>
<sequence length="197" mass="21635">MVFRMLVGFVTVVFALAASVGAQETTHAKIQTSMGDIVVELYPGDAPITVQNFLEYATSGHYDRTLFHRVVARYVIQGGGYSRYYTERPPRDPIAYEGDNGLENKRGTLAMARSDDPASAQAQWFINLADNERFDHKIVEGMPLYGYAVFARVVDGMDVVDAIGSVSTGPGGPFESEAPIDPVIIERVDPVDWPITD</sequence>
<dbReference type="InterPro" id="IPR044665">
    <property type="entry name" value="E_coli_cyclophilin_A-like"/>
</dbReference>
<evidence type="ECO:0000256" key="2">
    <source>
        <dbReference type="ARBA" id="ARBA00023235"/>
    </source>
</evidence>
<dbReference type="EC" id="5.2.1.8" evidence="3"/>
<keyword evidence="2 3" id="KW-0413">Isomerase</keyword>
<dbReference type="AlphaFoldDB" id="A0AAF0CIU4"/>
<feature type="domain" description="PPIase cyclophilin-type" evidence="4">
    <location>
        <begin position="31"/>
        <end position="190"/>
    </location>
</feature>
<dbReference type="Pfam" id="PF00160">
    <property type="entry name" value="Pro_isomerase"/>
    <property type="match status" value="1"/>
</dbReference>
<reference evidence="5" key="1">
    <citation type="submission" date="2023-02" db="EMBL/GenBank/DDBJ databases">
        <title>Genome sequence of Hyphococcus flavus.</title>
        <authorList>
            <person name="Rong J.-C."/>
            <person name="Zhao Q."/>
            <person name="Yi M."/>
            <person name="Wu J.-Y."/>
        </authorList>
    </citation>
    <scope>NUCLEOTIDE SEQUENCE</scope>
    <source>
        <strain evidence="5">MCCC 1K03223</strain>
    </source>
</reference>
<protein>
    <recommendedName>
        <fullName evidence="3">Peptidyl-prolyl cis-trans isomerase</fullName>
        <shortName evidence="3">PPIase</shortName>
        <ecNumber evidence="3">5.2.1.8</ecNumber>
    </recommendedName>
</protein>
<organism evidence="5 6">
    <name type="scientific">Hyphococcus flavus</name>
    <dbReference type="NCBI Taxonomy" id="1866326"/>
    <lineage>
        <taxon>Bacteria</taxon>
        <taxon>Pseudomonadati</taxon>
        <taxon>Pseudomonadota</taxon>
        <taxon>Alphaproteobacteria</taxon>
        <taxon>Parvularculales</taxon>
        <taxon>Parvularculaceae</taxon>
        <taxon>Hyphococcus</taxon>
    </lineage>
</organism>